<dbReference type="PANTHER" id="PTHR43081:SF18">
    <property type="entry name" value="BLL7624 PROTEIN"/>
    <property type="match status" value="1"/>
</dbReference>
<reference evidence="5" key="1">
    <citation type="journal article" date="2019" name="Int. J. Syst. Evol. Microbiol.">
        <title>The Global Catalogue of Microorganisms (GCM) 10K type strain sequencing project: providing services to taxonomists for standard genome sequencing and annotation.</title>
        <authorList>
            <consortium name="The Broad Institute Genomics Platform"/>
            <consortium name="The Broad Institute Genome Sequencing Center for Infectious Disease"/>
            <person name="Wu L."/>
            <person name="Ma J."/>
        </authorList>
    </citation>
    <scope>NUCLEOTIDE SEQUENCE [LARGE SCALE GENOMIC DNA]</scope>
    <source>
        <strain evidence="5">CCUG 39402</strain>
    </source>
</reference>
<dbReference type="PROSITE" id="PS50110">
    <property type="entry name" value="RESPONSE_REGULATORY"/>
    <property type="match status" value="1"/>
</dbReference>
<dbReference type="RefSeq" id="WP_371436683.1">
    <property type="nucleotide sequence ID" value="NZ_JBHSRS010000078.1"/>
</dbReference>
<dbReference type="InterPro" id="IPR029787">
    <property type="entry name" value="Nucleotide_cyclase"/>
</dbReference>
<dbReference type="SUPFAM" id="SSF52172">
    <property type="entry name" value="CheY-like"/>
    <property type="match status" value="1"/>
</dbReference>
<comment type="caution">
    <text evidence="4">The sequence shown here is derived from an EMBL/GenBank/DDBJ whole genome shotgun (WGS) entry which is preliminary data.</text>
</comment>
<dbReference type="InterPro" id="IPR011006">
    <property type="entry name" value="CheY-like_superfamily"/>
</dbReference>
<dbReference type="InterPro" id="IPR001789">
    <property type="entry name" value="Sig_transdc_resp-reg_receiver"/>
</dbReference>
<organism evidence="4 5">
    <name type="scientific">Polaromonas aquatica</name>
    <dbReference type="NCBI Taxonomy" id="332657"/>
    <lineage>
        <taxon>Bacteria</taxon>
        <taxon>Pseudomonadati</taxon>
        <taxon>Pseudomonadota</taxon>
        <taxon>Betaproteobacteria</taxon>
        <taxon>Burkholderiales</taxon>
        <taxon>Comamonadaceae</taxon>
        <taxon>Polaromonas</taxon>
    </lineage>
</organism>
<dbReference type="InterPro" id="IPR050697">
    <property type="entry name" value="Adenylyl/Guanylyl_Cyclase_3/4"/>
</dbReference>
<dbReference type="CDD" id="cd19920">
    <property type="entry name" value="REC_PA4781-like"/>
    <property type="match status" value="1"/>
</dbReference>
<gene>
    <name evidence="4" type="ORF">ACFQND_14905</name>
</gene>
<evidence type="ECO:0000259" key="2">
    <source>
        <dbReference type="PROSITE" id="PS50110"/>
    </source>
</evidence>
<dbReference type="EMBL" id="JBHSRS010000078">
    <property type="protein sequence ID" value="MFC6282512.1"/>
    <property type="molecule type" value="Genomic_DNA"/>
</dbReference>
<keyword evidence="5" id="KW-1185">Reference proteome</keyword>
<dbReference type="Proteomes" id="UP001596270">
    <property type="component" value="Unassembled WGS sequence"/>
</dbReference>
<protein>
    <submittedName>
        <fullName evidence="4">Adenylate/guanylate cyclase domain-containing protein</fullName>
    </submittedName>
</protein>
<dbReference type="Pfam" id="PF00211">
    <property type="entry name" value="Guanylate_cyc"/>
    <property type="match status" value="1"/>
</dbReference>
<name>A0ABW1U0J5_9BURK</name>
<sequence>MNQGQPPTSAGPQRTDAASTTPLLRVLVVDDTEDNLFLMTGLLEDKYELLLASSGKEALAIIMSQAQPDLILLDIMMPEMDGYEVLRRIRQHPPTATIPVIFLTALSTIEEEQLGLDLGAVDYITKPISPPLLLARVQSHLERSGNARRLQALSEKLSRYLAPQVYQSLFDGLHQAEIHTERKKLTVFFSDIKDFTGSTAKWQPEDITRLLNSYFSEMSRIAAEYGGTVDKFIGDAMVIFFGDPHSRGVREDALQCVKMAIAMQRSMAGLQDLWRDMGPSKTFRIRIGINTGFCDVGNFGSDLRMDYTIIGPEVNLAARLEQAAEPGGILISGETYALVRDEIEADQCVSIDAKGFSEPITAHAVRATAVAGDMRKAFQRELDGISRRLDLDNMSSSDRAAAALELREMADRLAS</sequence>
<evidence type="ECO:0000256" key="1">
    <source>
        <dbReference type="PROSITE-ProRule" id="PRU00169"/>
    </source>
</evidence>
<dbReference type="SMART" id="SM00448">
    <property type="entry name" value="REC"/>
    <property type="match status" value="1"/>
</dbReference>
<evidence type="ECO:0000313" key="5">
    <source>
        <dbReference type="Proteomes" id="UP001596270"/>
    </source>
</evidence>
<keyword evidence="1" id="KW-0597">Phosphoprotein</keyword>
<feature type="modified residue" description="4-aspartylphosphate" evidence="1">
    <location>
        <position position="74"/>
    </location>
</feature>
<proteinExistence type="predicted"/>
<dbReference type="Gene3D" id="3.30.70.1230">
    <property type="entry name" value="Nucleotide cyclase"/>
    <property type="match status" value="1"/>
</dbReference>
<dbReference type="PANTHER" id="PTHR43081">
    <property type="entry name" value="ADENYLATE CYCLASE, TERMINAL-DIFFERENTIATION SPECIFIC-RELATED"/>
    <property type="match status" value="1"/>
</dbReference>
<dbReference type="PROSITE" id="PS50125">
    <property type="entry name" value="GUANYLATE_CYCLASE_2"/>
    <property type="match status" value="1"/>
</dbReference>
<dbReference type="CDD" id="cd07302">
    <property type="entry name" value="CHD"/>
    <property type="match status" value="1"/>
</dbReference>
<dbReference type="SUPFAM" id="SSF55073">
    <property type="entry name" value="Nucleotide cyclase"/>
    <property type="match status" value="1"/>
</dbReference>
<dbReference type="Gene3D" id="3.40.50.2300">
    <property type="match status" value="1"/>
</dbReference>
<feature type="domain" description="Guanylate cyclase" evidence="3">
    <location>
        <begin position="186"/>
        <end position="321"/>
    </location>
</feature>
<feature type="domain" description="Response regulatory" evidence="2">
    <location>
        <begin position="25"/>
        <end position="141"/>
    </location>
</feature>
<dbReference type="Pfam" id="PF00072">
    <property type="entry name" value="Response_reg"/>
    <property type="match status" value="1"/>
</dbReference>
<dbReference type="InterPro" id="IPR001054">
    <property type="entry name" value="A/G_cyclase"/>
</dbReference>
<dbReference type="SMART" id="SM00044">
    <property type="entry name" value="CYCc"/>
    <property type="match status" value="1"/>
</dbReference>
<accession>A0ABW1U0J5</accession>
<evidence type="ECO:0000313" key="4">
    <source>
        <dbReference type="EMBL" id="MFC6282512.1"/>
    </source>
</evidence>
<evidence type="ECO:0000259" key="3">
    <source>
        <dbReference type="PROSITE" id="PS50125"/>
    </source>
</evidence>